<dbReference type="InterPro" id="IPR036977">
    <property type="entry name" value="DNA_primase_Znf_CHC2"/>
</dbReference>
<evidence type="ECO:0000256" key="3">
    <source>
        <dbReference type="ARBA" id="ARBA00022833"/>
    </source>
</evidence>
<sequence>MKSKTVLFVAAIYKKLMYFTQNDIKRIKEASKGRLLDVIGDFHELRKRGSEYKCECPKCHGQEKLHISPAKQIFKCFSCPDIKGTEPLDYLQRAEDMQFLEACDYLARKFNVLLDPKPEKKTPKAAKMKKRSKEAKGENVDTFCARMLAGSGLTYQDVTAHIFKKGDTQSIFEAKTFRPGTVDEYGNIVDGDDVIIEYYDLDGMPVTYMRKIPGRGKQESKVYYRVRWQFPDEHRDEKGKPFKYKSPAGSGTPIYIPERMRQIYKKKEQLSRLYIQEGEKKAEKACKHGIPSIAVSGIQNLGQKGALPEDLVKIITVCGVKEVAFIFDSDWNDLSSNIKFNSPVDSRPRSFFSAARNFKEYMRMLKNRGIMVDIFIGHINKNNEGDKGLDDLLANKLVGHEEELAEDLEFACNEKSGMGKYVEVFKITTWNDQKLRELWNLHSHEKFAEQHREVLQELPEFIFGRYAWKFDENGKLVSALPYDEDEKFWNEDYKETNGNRIPVFEYDYVAAKTFFQNRGIGRYRLLDTKMWTYIHLDPPVVRTIDVEDARDFMFAFAEQNCSRFVNNQLLKGGSQYVGPFQMSRLAFIQPNFISPSRDEQYFYFRDRCWHITQHEVKEVGYESITHQIWDEQRKDTDAKYIGHPLIVFRENDGKYEYELSPEGKKCHYLQFLINTSNFTWRKKTEDIEKGELYENNLHLLSKMCAIGYMLMECKDANVTRAVIGMDGKQSEVGDSNGRSGKSLVGELLRQVVDTVYISGKRTDIFNDSFIWNDINEQTRLVFIDDVMLNFNFEFLFPNLTGDWTVNKKGGARITYPFAKSPKVYIPTNHAIRGTGSSYTDRQWLIAFSDFYNDQHKPMDDFGVLFFSEWDFTQWNLTWNMLANCIQLYLKFGVVQAPGERLQQRKLRQEIGETIISWADEYFSSEEHCHRTPRKEIYDNFRNYDPQQSKYISSTAFKDKIKKYCEWKGWIFNPHKYDGKSGLPLFLDKDGKPVIDDKSGGVEYFTIGKTAGEQTTQSDPLDLPTANPDNKLVF</sequence>
<dbReference type="eggNOG" id="COG0358">
    <property type="taxonomic scope" value="Bacteria"/>
</dbReference>
<evidence type="ECO:0000259" key="5">
    <source>
        <dbReference type="SMART" id="SM00400"/>
    </source>
</evidence>
<dbReference type="Proteomes" id="UP000008630">
    <property type="component" value="Chromosome"/>
</dbReference>
<keyword evidence="1" id="KW-0479">Metal-binding</keyword>
<dbReference type="InterPro" id="IPR002694">
    <property type="entry name" value="Znf_CHC2"/>
</dbReference>
<dbReference type="SMART" id="SM00400">
    <property type="entry name" value="ZnF_CHCC"/>
    <property type="match status" value="1"/>
</dbReference>
<dbReference type="GO" id="GO:0003677">
    <property type="term" value="F:DNA binding"/>
    <property type="evidence" value="ECO:0007669"/>
    <property type="project" value="InterPro"/>
</dbReference>
<protein>
    <submittedName>
        <fullName evidence="6">DNA primase</fullName>
    </submittedName>
</protein>
<dbReference type="HOGENOM" id="CLU_296244_0_0_10"/>
<gene>
    <name evidence="6" type="ordered locus">Bache_2389</name>
</gene>
<dbReference type="GO" id="GO:0005737">
    <property type="term" value="C:cytoplasm"/>
    <property type="evidence" value="ECO:0007669"/>
    <property type="project" value="TreeGrafter"/>
</dbReference>
<dbReference type="InterPro" id="IPR050219">
    <property type="entry name" value="DnaG_primase"/>
</dbReference>
<evidence type="ECO:0000313" key="6">
    <source>
        <dbReference type="EMBL" id="ADV44356.1"/>
    </source>
</evidence>
<reference evidence="6 7" key="2">
    <citation type="journal article" date="2011" name="Stand. Genomic Sci.">
        <title>Complete genome sequence of Bacteroides helcogenes type strain (P 36-108).</title>
        <authorList>
            <person name="Pati A."/>
            <person name="Gronow S."/>
            <person name="Zeytun A."/>
            <person name="Lapidus A."/>
            <person name="Nolan M."/>
            <person name="Hammon N."/>
            <person name="Deshpande S."/>
            <person name="Cheng J.F."/>
            <person name="Tapia R."/>
            <person name="Han C."/>
            <person name="Goodwin L."/>
            <person name="Pitluck S."/>
            <person name="Liolios K."/>
            <person name="Pagani I."/>
            <person name="Ivanova N."/>
            <person name="Mavromatis K."/>
            <person name="Chen A."/>
            <person name="Palaniappan K."/>
            <person name="Land M."/>
            <person name="Hauser L."/>
            <person name="Chang Y.J."/>
            <person name="Jeffries C.D."/>
            <person name="Detter J.C."/>
            <person name="Brambilla E."/>
            <person name="Rohde M."/>
            <person name="Goker M."/>
            <person name="Woyke T."/>
            <person name="Bristow J."/>
            <person name="Eisen J.A."/>
            <person name="Markowitz V."/>
            <person name="Hugenholtz P."/>
            <person name="Kyrpides N.C."/>
            <person name="Klenk H.P."/>
            <person name="Lucas S."/>
        </authorList>
    </citation>
    <scope>NUCLEOTIDE SEQUENCE [LARGE SCALE GENOMIC DNA]</scope>
    <source>
        <strain evidence="7">ATCC 35417 / DSM 20613 / JCM 6297 / CCUG 15421 / P 36-108</strain>
    </source>
</reference>
<accession>E6SU83</accession>
<dbReference type="GO" id="GO:0003899">
    <property type="term" value="F:DNA-directed RNA polymerase activity"/>
    <property type="evidence" value="ECO:0007669"/>
    <property type="project" value="InterPro"/>
</dbReference>
<dbReference type="GO" id="GO:0008270">
    <property type="term" value="F:zinc ion binding"/>
    <property type="evidence" value="ECO:0007669"/>
    <property type="project" value="UniProtKB-KW"/>
</dbReference>
<organism evidence="6 7">
    <name type="scientific">Bacteroides helcogenes (strain ATCC 35417 / DSM 20613 / JCM 6297 / CCUG 15421 / P 36-108)</name>
    <dbReference type="NCBI Taxonomy" id="693979"/>
    <lineage>
        <taxon>Bacteria</taxon>
        <taxon>Pseudomonadati</taxon>
        <taxon>Bacteroidota</taxon>
        <taxon>Bacteroidia</taxon>
        <taxon>Bacteroidales</taxon>
        <taxon>Bacteroidaceae</taxon>
        <taxon>Bacteroides</taxon>
    </lineage>
</organism>
<evidence type="ECO:0000256" key="4">
    <source>
        <dbReference type="SAM" id="MobiDB-lite"/>
    </source>
</evidence>
<dbReference type="AlphaFoldDB" id="E6SU83"/>
<feature type="region of interest" description="Disordered" evidence="4">
    <location>
        <begin position="1012"/>
        <end position="1033"/>
    </location>
</feature>
<evidence type="ECO:0000256" key="1">
    <source>
        <dbReference type="ARBA" id="ARBA00022723"/>
    </source>
</evidence>
<dbReference type="Gene3D" id="3.90.580.10">
    <property type="entry name" value="Zinc finger, CHC2-type domain"/>
    <property type="match status" value="1"/>
</dbReference>
<dbReference type="KEGG" id="bhl:Bache_2389"/>
<evidence type="ECO:0000313" key="7">
    <source>
        <dbReference type="Proteomes" id="UP000008630"/>
    </source>
</evidence>
<dbReference type="GO" id="GO:0006269">
    <property type="term" value="P:DNA replication, synthesis of primer"/>
    <property type="evidence" value="ECO:0007669"/>
    <property type="project" value="TreeGrafter"/>
</dbReference>
<feature type="domain" description="Zinc finger CHC2-type" evidence="5">
    <location>
        <begin position="52"/>
        <end position="107"/>
    </location>
</feature>
<dbReference type="STRING" id="693979.Bache_2389"/>
<keyword evidence="7" id="KW-1185">Reference proteome</keyword>
<dbReference type="PANTHER" id="PTHR30313:SF2">
    <property type="entry name" value="DNA PRIMASE"/>
    <property type="match status" value="1"/>
</dbReference>
<proteinExistence type="predicted"/>
<dbReference type="EMBL" id="CP002352">
    <property type="protein sequence ID" value="ADV44356.1"/>
    <property type="molecule type" value="Genomic_DNA"/>
</dbReference>
<evidence type="ECO:0000256" key="2">
    <source>
        <dbReference type="ARBA" id="ARBA00022771"/>
    </source>
</evidence>
<name>E6SU83_BACT6</name>
<dbReference type="SUPFAM" id="SSF57783">
    <property type="entry name" value="Zinc beta-ribbon"/>
    <property type="match status" value="1"/>
</dbReference>
<keyword evidence="2" id="KW-0863">Zinc-finger</keyword>
<keyword evidence="3" id="KW-0862">Zinc</keyword>
<reference key="1">
    <citation type="submission" date="2010-11" db="EMBL/GenBank/DDBJ databases">
        <title>The complete genome of Bacteroides helcogenes P 36-108.</title>
        <authorList>
            <consortium name="US DOE Joint Genome Institute (JGI-PGF)"/>
            <person name="Lucas S."/>
            <person name="Copeland A."/>
            <person name="Lapidus A."/>
            <person name="Bruce D."/>
            <person name="Goodwin L."/>
            <person name="Pitluck S."/>
            <person name="Kyrpides N."/>
            <person name="Mavromatis K."/>
            <person name="Ivanova N."/>
            <person name="Zeytun A."/>
            <person name="Brettin T."/>
            <person name="Detter J.C."/>
            <person name="Tapia R."/>
            <person name="Han C."/>
            <person name="Land M."/>
            <person name="Hauser L."/>
            <person name="Markowitz V."/>
            <person name="Cheng J.-F."/>
            <person name="Hugenholtz P."/>
            <person name="Woyke T."/>
            <person name="Wu D."/>
            <person name="Gronow S."/>
            <person name="Wellnitz S."/>
            <person name="Brambilla E."/>
            <person name="Klenk H.-P."/>
            <person name="Eisen J.A."/>
        </authorList>
    </citation>
    <scope>NUCLEOTIDE SEQUENCE</scope>
    <source>
        <strain>P 36-108</strain>
    </source>
</reference>
<dbReference type="Pfam" id="PF01807">
    <property type="entry name" value="Zn_ribbon_DnaG"/>
    <property type="match status" value="1"/>
</dbReference>
<dbReference type="PANTHER" id="PTHR30313">
    <property type="entry name" value="DNA PRIMASE"/>
    <property type="match status" value="1"/>
</dbReference>